<reference evidence="1 2" key="1">
    <citation type="submission" date="2019-01" db="EMBL/GenBank/DDBJ databases">
        <title>Genomes sequencing and comparative genomics of infectious freshwater microsporidia, Cucumispora dikerogammari and Thelohania contejeani.</title>
        <authorList>
            <person name="Cormier A."/>
            <person name="Giraud I."/>
            <person name="Wattier R."/>
            <person name="Teixeira M."/>
            <person name="Grandjean F."/>
            <person name="Rigaud T."/>
            <person name="Cordaux R."/>
        </authorList>
    </citation>
    <scope>NUCLEOTIDE SEQUENCE [LARGE SCALE GENOMIC DNA]</scope>
    <source>
        <strain evidence="1">T1</strain>
        <tissue evidence="1">Spores</tissue>
    </source>
</reference>
<keyword evidence="2" id="KW-1185">Reference proteome</keyword>
<evidence type="ECO:0000313" key="1">
    <source>
        <dbReference type="EMBL" id="KAF7683717.1"/>
    </source>
</evidence>
<name>A0ABQ7HZY4_9MICR</name>
<sequence>MSQFSELVKDVYSSNITPLRFIIIYSEIYDIQKDNPRKIFLDQIPYYSSFEADFIDDLFKRVNVKKLRDVIKYFIDEVENAIISMTKKEYYDADFYDLCICVYCKAVGLLVDECEGFLLSDINLYDPASLDIFINCIRVLYIFTDLKIDLYDFFVDYVWGDCEFDDTLKIFERLGIVEHTIKRINIERCSYFRDNKLLHRRVNVDKYLLGEQRILEYNTLLLVRRLVKKLRFKIKVKNTEEFYLRIMNFISEIVVRGLIDDPKMIDDLKKYACELLNM</sequence>
<gene>
    <name evidence="1" type="ORF">TCON_1083</name>
</gene>
<protein>
    <submittedName>
        <fullName evidence="1">Uncharacterized protein</fullName>
    </submittedName>
</protein>
<accession>A0ABQ7HZY4</accession>
<dbReference type="EMBL" id="SBIQ01000059">
    <property type="protein sequence ID" value="KAF7683717.1"/>
    <property type="molecule type" value="Genomic_DNA"/>
</dbReference>
<evidence type="ECO:0000313" key="2">
    <source>
        <dbReference type="Proteomes" id="UP001516464"/>
    </source>
</evidence>
<comment type="caution">
    <text evidence="1">The sequence shown here is derived from an EMBL/GenBank/DDBJ whole genome shotgun (WGS) entry which is preliminary data.</text>
</comment>
<proteinExistence type="predicted"/>
<dbReference type="Proteomes" id="UP001516464">
    <property type="component" value="Unassembled WGS sequence"/>
</dbReference>
<organism evidence="1 2">
    <name type="scientific">Astathelohania contejeani</name>
    <dbReference type="NCBI Taxonomy" id="164912"/>
    <lineage>
        <taxon>Eukaryota</taxon>
        <taxon>Fungi</taxon>
        <taxon>Fungi incertae sedis</taxon>
        <taxon>Microsporidia</taxon>
        <taxon>Astathelohaniidae</taxon>
        <taxon>Astathelohania</taxon>
    </lineage>
</organism>